<dbReference type="AlphaFoldDB" id="A0A4U5ME52"/>
<name>A0A4U5ME52_STECR</name>
<evidence type="ECO:0000313" key="1">
    <source>
        <dbReference type="EMBL" id="TKR67450.1"/>
    </source>
</evidence>
<comment type="caution">
    <text evidence="1">The sequence shown here is derived from an EMBL/GenBank/DDBJ whole genome shotgun (WGS) entry which is preliminary data.</text>
</comment>
<protein>
    <submittedName>
        <fullName evidence="1">Uncharacterized protein</fullName>
    </submittedName>
</protein>
<keyword evidence="2" id="KW-1185">Reference proteome</keyword>
<reference evidence="1 2" key="2">
    <citation type="journal article" date="2019" name="G3 (Bethesda)">
        <title>Hybrid Assembly of the Genome of the Entomopathogenic Nematode Steinernema carpocapsae Identifies the X-Chromosome.</title>
        <authorList>
            <person name="Serra L."/>
            <person name="Macchietto M."/>
            <person name="Macias-Munoz A."/>
            <person name="McGill C.J."/>
            <person name="Rodriguez I.M."/>
            <person name="Rodriguez B."/>
            <person name="Murad R."/>
            <person name="Mortazavi A."/>
        </authorList>
    </citation>
    <scope>NUCLEOTIDE SEQUENCE [LARGE SCALE GENOMIC DNA]</scope>
    <source>
        <strain evidence="1 2">ALL</strain>
    </source>
</reference>
<evidence type="ECO:0000313" key="2">
    <source>
        <dbReference type="Proteomes" id="UP000298663"/>
    </source>
</evidence>
<accession>A0A4U5ME52</accession>
<organism evidence="1 2">
    <name type="scientific">Steinernema carpocapsae</name>
    <name type="common">Entomopathogenic nematode</name>
    <dbReference type="NCBI Taxonomy" id="34508"/>
    <lineage>
        <taxon>Eukaryota</taxon>
        <taxon>Metazoa</taxon>
        <taxon>Ecdysozoa</taxon>
        <taxon>Nematoda</taxon>
        <taxon>Chromadorea</taxon>
        <taxon>Rhabditida</taxon>
        <taxon>Tylenchina</taxon>
        <taxon>Panagrolaimomorpha</taxon>
        <taxon>Strongyloidoidea</taxon>
        <taxon>Steinernematidae</taxon>
        <taxon>Steinernema</taxon>
    </lineage>
</organism>
<reference evidence="1 2" key="1">
    <citation type="journal article" date="2015" name="Genome Biol.">
        <title>Comparative genomics of Steinernema reveals deeply conserved gene regulatory networks.</title>
        <authorList>
            <person name="Dillman A.R."/>
            <person name="Macchietto M."/>
            <person name="Porter C.F."/>
            <person name="Rogers A."/>
            <person name="Williams B."/>
            <person name="Antoshechkin I."/>
            <person name="Lee M.M."/>
            <person name="Goodwin Z."/>
            <person name="Lu X."/>
            <person name="Lewis E.E."/>
            <person name="Goodrich-Blair H."/>
            <person name="Stock S.P."/>
            <person name="Adams B.J."/>
            <person name="Sternberg P.W."/>
            <person name="Mortazavi A."/>
        </authorList>
    </citation>
    <scope>NUCLEOTIDE SEQUENCE [LARGE SCALE GENOMIC DNA]</scope>
    <source>
        <strain evidence="1 2">ALL</strain>
    </source>
</reference>
<sequence>MSNLRNYNGLFAYDRCTFKSHGWGAFFVYGSDTATARFVAKNNRPNPVRNHGFPPAKVHNLALSSVKAVCLKY</sequence>
<dbReference type="Proteomes" id="UP000298663">
    <property type="component" value="Unassembled WGS sequence"/>
</dbReference>
<proteinExistence type="predicted"/>
<gene>
    <name evidence="1" type="ORF">L596_023600</name>
</gene>
<dbReference type="EMBL" id="AZBU02000008">
    <property type="protein sequence ID" value="TKR67450.1"/>
    <property type="molecule type" value="Genomic_DNA"/>
</dbReference>